<dbReference type="EMBL" id="CM044705">
    <property type="protein sequence ID" value="KAI5662711.1"/>
    <property type="molecule type" value="Genomic_DNA"/>
</dbReference>
<gene>
    <name evidence="1" type="ORF">M9H77_22034</name>
</gene>
<sequence>MEDTLKRNIEELDGQEKLPKLFTMCSICLKEFTLPSTTGLALPSLIGFWTEALLKTAPTEDGRSYPTITGRSSDGFRLTALLGGIFYKILNRGFSIKEGDPGKDLDPIQQSKEDSHQIDNGMIAYMEDTLKRKIEELDGQGKLPKLFTIYSIIKEQSREQLGEKIG</sequence>
<name>A0ACC0APQ4_CATRO</name>
<organism evidence="1 2">
    <name type="scientific">Catharanthus roseus</name>
    <name type="common">Madagascar periwinkle</name>
    <name type="synonym">Vinca rosea</name>
    <dbReference type="NCBI Taxonomy" id="4058"/>
    <lineage>
        <taxon>Eukaryota</taxon>
        <taxon>Viridiplantae</taxon>
        <taxon>Streptophyta</taxon>
        <taxon>Embryophyta</taxon>
        <taxon>Tracheophyta</taxon>
        <taxon>Spermatophyta</taxon>
        <taxon>Magnoliopsida</taxon>
        <taxon>eudicotyledons</taxon>
        <taxon>Gunneridae</taxon>
        <taxon>Pentapetalae</taxon>
        <taxon>asterids</taxon>
        <taxon>lamiids</taxon>
        <taxon>Gentianales</taxon>
        <taxon>Apocynaceae</taxon>
        <taxon>Rauvolfioideae</taxon>
        <taxon>Vinceae</taxon>
        <taxon>Catharanthinae</taxon>
        <taxon>Catharanthus</taxon>
    </lineage>
</organism>
<proteinExistence type="predicted"/>
<keyword evidence="2" id="KW-1185">Reference proteome</keyword>
<dbReference type="Proteomes" id="UP001060085">
    <property type="component" value="Linkage Group LG05"/>
</dbReference>
<evidence type="ECO:0000313" key="1">
    <source>
        <dbReference type="EMBL" id="KAI5662711.1"/>
    </source>
</evidence>
<accession>A0ACC0APQ4</accession>
<comment type="caution">
    <text evidence="1">The sequence shown here is derived from an EMBL/GenBank/DDBJ whole genome shotgun (WGS) entry which is preliminary data.</text>
</comment>
<protein>
    <submittedName>
        <fullName evidence="1">Uncharacterized protein</fullName>
    </submittedName>
</protein>
<evidence type="ECO:0000313" key="2">
    <source>
        <dbReference type="Proteomes" id="UP001060085"/>
    </source>
</evidence>
<reference evidence="2" key="1">
    <citation type="journal article" date="2023" name="Nat. Plants">
        <title>Single-cell RNA sequencing provides a high-resolution roadmap for understanding the multicellular compartmentation of specialized metabolism.</title>
        <authorList>
            <person name="Sun S."/>
            <person name="Shen X."/>
            <person name="Li Y."/>
            <person name="Li Y."/>
            <person name="Wang S."/>
            <person name="Li R."/>
            <person name="Zhang H."/>
            <person name="Shen G."/>
            <person name="Guo B."/>
            <person name="Wei J."/>
            <person name="Xu J."/>
            <person name="St-Pierre B."/>
            <person name="Chen S."/>
            <person name="Sun C."/>
        </authorList>
    </citation>
    <scope>NUCLEOTIDE SEQUENCE [LARGE SCALE GENOMIC DNA]</scope>
</reference>